<evidence type="ECO:0000256" key="1">
    <source>
        <dbReference type="SAM" id="Coils"/>
    </source>
</evidence>
<reference evidence="2 4" key="2">
    <citation type="journal article" date="2014" name="BMC Genomics">
        <title>An improved genome release (version Mt4.0) for the model legume Medicago truncatula.</title>
        <authorList>
            <person name="Tang H."/>
            <person name="Krishnakumar V."/>
            <person name="Bidwell S."/>
            <person name="Rosen B."/>
            <person name="Chan A."/>
            <person name="Zhou S."/>
            <person name="Gentzbittel L."/>
            <person name="Childs K.L."/>
            <person name="Yandell M."/>
            <person name="Gundlach H."/>
            <person name="Mayer K.F."/>
            <person name="Schwartz D.C."/>
            <person name="Town C.D."/>
        </authorList>
    </citation>
    <scope>GENOME REANNOTATION</scope>
    <source>
        <strain evidence="3 4">cv. Jemalong A17</strain>
    </source>
</reference>
<keyword evidence="1" id="KW-0175">Coiled coil</keyword>
<proteinExistence type="predicted"/>
<dbReference type="HOGENOM" id="CLU_1043383_0_0_1"/>
<dbReference type="PANTHER" id="PTHR32246">
    <property type="entry name" value="INGRESSION PROTEIN FIC1"/>
    <property type="match status" value="1"/>
</dbReference>
<dbReference type="AlphaFoldDB" id="G7IGW6"/>
<evidence type="ECO:0000313" key="4">
    <source>
        <dbReference type="Proteomes" id="UP000002051"/>
    </source>
</evidence>
<dbReference type="PaxDb" id="3880-AES66206"/>
<dbReference type="EnsemblPlants" id="AES66206">
    <property type="protein sequence ID" value="AES66206"/>
    <property type="gene ID" value="MTR_2g064120"/>
</dbReference>
<dbReference type="Proteomes" id="UP000002051">
    <property type="component" value="Chromosome 2"/>
</dbReference>
<keyword evidence="4" id="KW-1185">Reference proteome</keyword>
<feature type="coiled-coil region" evidence="1">
    <location>
        <begin position="176"/>
        <end position="210"/>
    </location>
</feature>
<reference evidence="2 4" key="1">
    <citation type="journal article" date="2011" name="Nature">
        <title>The Medicago genome provides insight into the evolution of rhizobial symbioses.</title>
        <authorList>
            <person name="Young N.D."/>
            <person name="Debelle F."/>
            <person name="Oldroyd G.E."/>
            <person name="Geurts R."/>
            <person name="Cannon S.B."/>
            <person name="Udvardi M.K."/>
            <person name="Benedito V.A."/>
            <person name="Mayer K.F."/>
            <person name="Gouzy J."/>
            <person name="Schoof H."/>
            <person name="Van de Peer Y."/>
            <person name="Proost S."/>
            <person name="Cook D.R."/>
            <person name="Meyers B.C."/>
            <person name="Spannagl M."/>
            <person name="Cheung F."/>
            <person name="De Mita S."/>
            <person name="Krishnakumar V."/>
            <person name="Gundlach H."/>
            <person name="Zhou S."/>
            <person name="Mudge J."/>
            <person name="Bharti A.K."/>
            <person name="Murray J.D."/>
            <person name="Naoumkina M.A."/>
            <person name="Rosen B."/>
            <person name="Silverstein K.A."/>
            <person name="Tang H."/>
            <person name="Rombauts S."/>
            <person name="Zhao P.X."/>
            <person name="Zhou P."/>
            <person name="Barbe V."/>
            <person name="Bardou P."/>
            <person name="Bechner M."/>
            <person name="Bellec A."/>
            <person name="Berger A."/>
            <person name="Berges H."/>
            <person name="Bidwell S."/>
            <person name="Bisseling T."/>
            <person name="Choisne N."/>
            <person name="Couloux A."/>
            <person name="Denny R."/>
            <person name="Deshpande S."/>
            <person name="Dai X."/>
            <person name="Doyle J.J."/>
            <person name="Dudez A.M."/>
            <person name="Farmer A.D."/>
            <person name="Fouteau S."/>
            <person name="Franken C."/>
            <person name="Gibelin C."/>
            <person name="Gish J."/>
            <person name="Goldstein S."/>
            <person name="Gonzalez A.J."/>
            <person name="Green P.J."/>
            <person name="Hallab A."/>
            <person name="Hartog M."/>
            <person name="Hua A."/>
            <person name="Humphray S.J."/>
            <person name="Jeong D.H."/>
            <person name="Jing Y."/>
            <person name="Jocker A."/>
            <person name="Kenton S.M."/>
            <person name="Kim D.J."/>
            <person name="Klee K."/>
            <person name="Lai H."/>
            <person name="Lang C."/>
            <person name="Lin S."/>
            <person name="Macmil S.L."/>
            <person name="Magdelenat G."/>
            <person name="Matthews L."/>
            <person name="McCorrison J."/>
            <person name="Monaghan E.L."/>
            <person name="Mun J.H."/>
            <person name="Najar F.Z."/>
            <person name="Nicholson C."/>
            <person name="Noirot C."/>
            <person name="O'Bleness M."/>
            <person name="Paule C.R."/>
            <person name="Poulain J."/>
            <person name="Prion F."/>
            <person name="Qin B."/>
            <person name="Qu C."/>
            <person name="Retzel E.F."/>
            <person name="Riddle C."/>
            <person name="Sallet E."/>
            <person name="Samain S."/>
            <person name="Samson N."/>
            <person name="Sanders I."/>
            <person name="Saurat O."/>
            <person name="Scarpelli C."/>
            <person name="Schiex T."/>
            <person name="Segurens B."/>
            <person name="Severin A.J."/>
            <person name="Sherrier D.J."/>
            <person name="Shi R."/>
            <person name="Sims S."/>
            <person name="Singer S.R."/>
            <person name="Sinharoy S."/>
            <person name="Sterck L."/>
            <person name="Viollet A."/>
            <person name="Wang B.B."/>
            <person name="Wang K."/>
            <person name="Wang M."/>
            <person name="Wang X."/>
            <person name="Warfsmann J."/>
            <person name="Weissenbach J."/>
            <person name="White D.D."/>
            <person name="White J.D."/>
            <person name="Wiley G.B."/>
            <person name="Wincker P."/>
            <person name="Xing Y."/>
            <person name="Yang L."/>
            <person name="Yao Z."/>
            <person name="Ying F."/>
            <person name="Zhai J."/>
            <person name="Zhou L."/>
            <person name="Zuber A."/>
            <person name="Denarie J."/>
            <person name="Dixon R.A."/>
            <person name="May G.D."/>
            <person name="Schwartz D.C."/>
            <person name="Rogers J."/>
            <person name="Quetier F."/>
            <person name="Town C.D."/>
            <person name="Roe B.A."/>
        </authorList>
    </citation>
    <scope>NUCLEOTIDE SEQUENCE [LARGE SCALE GENOMIC DNA]</scope>
    <source>
        <strain evidence="2">A17</strain>
        <strain evidence="3 4">cv. Jemalong A17</strain>
    </source>
</reference>
<reference evidence="3" key="3">
    <citation type="submission" date="2015-04" db="UniProtKB">
        <authorList>
            <consortium name="EnsemblPlants"/>
        </authorList>
    </citation>
    <scope>IDENTIFICATION</scope>
    <source>
        <strain evidence="3">cv. Jemalong A17</strain>
    </source>
</reference>
<accession>G7IGW6</accession>
<dbReference type="PANTHER" id="PTHR32246:SF100">
    <property type="entry name" value="PROTEIN SRC2"/>
    <property type="match status" value="1"/>
</dbReference>
<gene>
    <name evidence="2" type="ordered locus">MTR_2g064120</name>
</gene>
<evidence type="ECO:0000313" key="3">
    <source>
        <dbReference type="EnsemblPlants" id="AES66206"/>
    </source>
</evidence>
<organism evidence="2 4">
    <name type="scientific">Medicago truncatula</name>
    <name type="common">Barrel medic</name>
    <name type="synonym">Medicago tribuloides</name>
    <dbReference type="NCBI Taxonomy" id="3880"/>
    <lineage>
        <taxon>Eukaryota</taxon>
        <taxon>Viridiplantae</taxon>
        <taxon>Streptophyta</taxon>
        <taxon>Embryophyta</taxon>
        <taxon>Tracheophyta</taxon>
        <taxon>Spermatophyta</taxon>
        <taxon>Magnoliopsida</taxon>
        <taxon>eudicotyledons</taxon>
        <taxon>Gunneridae</taxon>
        <taxon>Pentapetalae</taxon>
        <taxon>rosids</taxon>
        <taxon>fabids</taxon>
        <taxon>Fabales</taxon>
        <taxon>Fabaceae</taxon>
        <taxon>Papilionoideae</taxon>
        <taxon>50 kb inversion clade</taxon>
        <taxon>NPAAA clade</taxon>
        <taxon>Hologalegina</taxon>
        <taxon>IRL clade</taxon>
        <taxon>Trifolieae</taxon>
        <taxon>Medicago</taxon>
    </lineage>
</organism>
<name>G7IGW6_MEDTR</name>
<dbReference type="EMBL" id="CM001218">
    <property type="protein sequence ID" value="AES66206.1"/>
    <property type="molecule type" value="Genomic_DNA"/>
</dbReference>
<evidence type="ECO:0000313" key="2">
    <source>
        <dbReference type="EMBL" id="AES66206.1"/>
    </source>
</evidence>
<protein>
    <submittedName>
        <fullName evidence="2 3">Uncharacterized protein</fullName>
    </submittedName>
</protein>
<sequence length="267" mass="31174">MINEKINVILTKRNLLHIFLKVKLVSCNKYLPWNTTIGAVYIPLKELLDNPAAAGHQLSYQVRKKPSHKSRGSLNLSYKFGDRVKGLSKEEREEFERNYMLGVPPPYKNKKRGRNRDVPVKKRCNIYCYKTCVKKSKVSPYDNQRKDKDDTPLSTRLAMPVGKSADKSLSSPKKEFDLVEKLFEEFKKKRQEEEERLQSIKRDIEESREDWMEAGHWRRLSEYVDQAADGFVELCFQILHSFGNGARHGDDINISHDRMDGYCIIMN</sequence>